<dbReference type="GO" id="GO:0006508">
    <property type="term" value="P:proteolysis"/>
    <property type="evidence" value="ECO:0007669"/>
    <property type="project" value="InterPro"/>
</dbReference>
<dbReference type="AlphaFoldDB" id="A0A518BMW0"/>
<keyword evidence="3" id="KW-1185">Reference proteome</keyword>
<dbReference type="InterPro" id="IPR001375">
    <property type="entry name" value="Peptidase_S9_cat"/>
</dbReference>
<dbReference type="KEGG" id="pbap:Pla133_34180"/>
<dbReference type="EMBL" id="CP036287">
    <property type="protein sequence ID" value="QDU68322.1"/>
    <property type="molecule type" value="Genomic_DNA"/>
</dbReference>
<evidence type="ECO:0000313" key="3">
    <source>
        <dbReference type="Proteomes" id="UP000316921"/>
    </source>
</evidence>
<dbReference type="GO" id="GO:0008236">
    <property type="term" value="F:serine-type peptidase activity"/>
    <property type="evidence" value="ECO:0007669"/>
    <property type="project" value="InterPro"/>
</dbReference>
<evidence type="ECO:0000259" key="1">
    <source>
        <dbReference type="Pfam" id="PF00326"/>
    </source>
</evidence>
<dbReference type="Proteomes" id="UP000316921">
    <property type="component" value="Chromosome"/>
</dbReference>
<sequence>MLHDLHNNRGERLDASLHEPAGESRVLVLIGHGVTANKDREWAVTLAQALADAGCAALRFSFSGNGDSGGKFGDSCPTKEAGDLHSVIDAAEAAGHERVVYVGHSMGGAVGVIAASRDRRIGALVSLAGMVDTAEFARRKFGDQQPGDLMWDKPECPLSQTFLDDMAAVGTVAPLAADIRVPWLLVHGDADTVVPPQESTDIAARAGGPVELRMLSGVDHVFTGAAAAMAREVVSWLESSPWSHTGS</sequence>
<protein>
    <submittedName>
        <fullName evidence="2">Esterase</fullName>
    </submittedName>
</protein>
<name>A0A518BMW0_9BACT</name>
<feature type="domain" description="Peptidase S9 prolyl oligopeptidase catalytic" evidence="1">
    <location>
        <begin position="47"/>
        <end position="237"/>
    </location>
</feature>
<reference evidence="2 3" key="1">
    <citation type="submission" date="2019-02" db="EMBL/GenBank/DDBJ databases">
        <title>Deep-cultivation of Planctomycetes and their phenomic and genomic characterization uncovers novel biology.</title>
        <authorList>
            <person name="Wiegand S."/>
            <person name="Jogler M."/>
            <person name="Boedeker C."/>
            <person name="Pinto D."/>
            <person name="Vollmers J."/>
            <person name="Rivas-Marin E."/>
            <person name="Kohn T."/>
            <person name="Peeters S.H."/>
            <person name="Heuer A."/>
            <person name="Rast P."/>
            <person name="Oberbeckmann S."/>
            <person name="Bunk B."/>
            <person name="Jeske O."/>
            <person name="Meyerdierks A."/>
            <person name="Storesund J.E."/>
            <person name="Kallscheuer N."/>
            <person name="Luecker S."/>
            <person name="Lage O.M."/>
            <person name="Pohl T."/>
            <person name="Merkel B.J."/>
            <person name="Hornburger P."/>
            <person name="Mueller R.-W."/>
            <person name="Bruemmer F."/>
            <person name="Labrenz M."/>
            <person name="Spormann A.M."/>
            <person name="Op den Camp H."/>
            <person name="Overmann J."/>
            <person name="Amann R."/>
            <person name="Jetten M.S.M."/>
            <person name="Mascher T."/>
            <person name="Medema M.H."/>
            <person name="Devos D.P."/>
            <person name="Kaster A.-K."/>
            <person name="Ovreas L."/>
            <person name="Rohde M."/>
            <person name="Galperin M.Y."/>
            <person name="Jogler C."/>
        </authorList>
    </citation>
    <scope>NUCLEOTIDE SEQUENCE [LARGE SCALE GENOMIC DNA]</scope>
    <source>
        <strain evidence="2 3">Pla133</strain>
    </source>
</reference>
<gene>
    <name evidence="2" type="ORF">Pla133_34180</name>
</gene>
<dbReference type="Gene3D" id="3.40.50.1820">
    <property type="entry name" value="alpha/beta hydrolase"/>
    <property type="match status" value="1"/>
</dbReference>
<proteinExistence type="predicted"/>
<organism evidence="2 3">
    <name type="scientific">Engelhardtia mirabilis</name>
    <dbReference type="NCBI Taxonomy" id="2528011"/>
    <lineage>
        <taxon>Bacteria</taxon>
        <taxon>Pseudomonadati</taxon>
        <taxon>Planctomycetota</taxon>
        <taxon>Planctomycetia</taxon>
        <taxon>Planctomycetia incertae sedis</taxon>
        <taxon>Engelhardtia</taxon>
    </lineage>
</organism>
<dbReference type="InterPro" id="IPR029058">
    <property type="entry name" value="AB_hydrolase_fold"/>
</dbReference>
<evidence type="ECO:0000313" key="2">
    <source>
        <dbReference type="EMBL" id="QDU68322.1"/>
    </source>
</evidence>
<dbReference type="InterPro" id="IPR050261">
    <property type="entry name" value="FrsA_esterase"/>
</dbReference>
<dbReference type="Pfam" id="PF00326">
    <property type="entry name" value="Peptidase_S9"/>
    <property type="match status" value="1"/>
</dbReference>
<accession>A0A518BMW0</accession>
<dbReference type="SUPFAM" id="SSF53474">
    <property type="entry name" value="alpha/beta-Hydrolases"/>
    <property type="match status" value="1"/>
</dbReference>
<dbReference type="PANTHER" id="PTHR22946">
    <property type="entry name" value="DIENELACTONE HYDROLASE DOMAIN-CONTAINING PROTEIN-RELATED"/>
    <property type="match status" value="1"/>
</dbReference>
<dbReference type="RefSeq" id="WP_145067234.1">
    <property type="nucleotide sequence ID" value="NZ_CP036287.1"/>
</dbReference>